<protein>
    <submittedName>
        <fullName evidence="1">Uncharacterized protein</fullName>
    </submittedName>
</protein>
<dbReference type="OrthoDB" id="9837895at2"/>
<gene>
    <name evidence="1" type="ORF">MuYL_0595</name>
</gene>
<dbReference type="AlphaFoldDB" id="A0A223NS62"/>
<evidence type="ECO:0000313" key="1">
    <source>
        <dbReference type="EMBL" id="ASU32498.1"/>
    </source>
</evidence>
<proteinExistence type="predicted"/>
<accession>A0A223NS62</accession>
<dbReference type="EMBL" id="CP022743">
    <property type="protein sequence ID" value="ASU32498.1"/>
    <property type="molecule type" value="Genomic_DNA"/>
</dbReference>
<sequence length="172" mass="18323">MKIIPKLILPALLIGLLFNSCKKNDSGSSPGMAMKFNCNGKAISFNSCYAEATTVGNTSEVMITGVNITNSKHGTTSFEVALTHDFNTLKSGQTYPIGRSISQVDAATLFYFTTATNVFNTQPGNTEGTVTVTEVTSATVKGTFSGKLFAEDDLEGQSMVYTITNGEFTAKK</sequence>
<dbReference type="KEGG" id="muc:MuYL_0595"/>
<dbReference type="RefSeq" id="WP_094569079.1">
    <property type="nucleotide sequence ID" value="NZ_CP022743.1"/>
</dbReference>
<reference evidence="1 2" key="1">
    <citation type="submission" date="2017-08" db="EMBL/GenBank/DDBJ databases">
        <title>Complete genome sequence of Mucilaginibacter sp. strain BJC16-A31.</title>
        <authorList>
            <consortium name="Henan University of Science and Technology"/>
            <person name="You X."/>
        </authorList>
    </citation>
    <scope>NUCLEOTIDE SEQUENCE [LARGE SCALE GENOMIC DNA]</scope>
    <source>
        <strain evidence="1 2">BJC16-A31</strain>
    </source>
</reference>
<keyword evidence="2" id="KW-1185">Reference proteome</keyword>
<evidence type="ECO:0000313" key="2">
    <source>
        <dbReference type="Proteomes" id="UP000215002"/>
    </source>
</evidence>
<organism evidence="1 2">
    <name type="scientific">Mucilaginibacter xinganensis</name>
    <dbReference type="NCBI Taxonomy" id="1234841"/>
    <lineage>
        <taxon>Bacteria</taxon>
        <taxon>Pseudomonadati</taxon>
        <taxon>Bacteroidota</taxon>
        <taxon>Sphingobacteriia</taxon>
        <taxon>Sphingobacteriales</taxon>
        <taxon>Sphingobacteriaceae</taxon>
        <taxon>Mucilaginibacter</taxon>
    </lineage>
</organism>
<dbReference type="Proteomes" id="UP000215002">
    <property type="component" value="Chromosome"/>
</dbReference>
<name>A0A223NS62_9SPHI</name>